<protein>
    <submittedName>
        <fullName evidence="6">2-aminoadipate transaminase</fullName>
    </submittedName>
</protein>
<dbReference type="InterPro" id="IPR015421">
    <property type="entry name" value="PyrdxlP-dep_Trfase_major"/>
</dbReference>
<dbReference type="Gene3D" id="3.90.1150.10">
    <property type="entry name" value="Aspartate Aminotransferase, domain 1"/>
    <property type="match status" value="1"/>
</dbReference>
<feature type="domain" description="Aminotransferase class I/classII large" evidence="5">
    <location>
        <begin position="74"/>
        <end position="395"/>
    </location>
</feature>
<dbReference type="InterPro" id="IPR015424">
    <property type="entry name" value="PyrdxlP-dep_Trfase"/>
</dbReference>
<comment type="caution">
    <text evidence="6">The sequence shown here is derived from an EMBL/GenBank/DDBJ whole genome shotgun (WGS) entry which is preliminary data.</text>
</comment>
<dbReference type="Pfam" id="PF00155">
    <property type="entry name" value="Aminotran_1_2"/>
    <property type="match status" value="1"/>
</dbReference>
<evidence type="ECO:0000259" key="5">
    <source>
        <dbReference type="Pfam" id="PF00155"/>
    </source>
</evidence>
<gene>
    <name evidence="6" type="ORF">G443_000845</name>
</gene>
<dbReference type="SUPFAM" id="SSF53383">
    <property type="entry name" value="PLP-dependent transferases"/>
    <property type="match status" value="1"/>
</dbReference>
<dbReference type="Proteomes" id="UP000791080">
    <property type="component" value="Unassembled WGS sequence"/>
</dbReference>
<sequence>MWNGKGAVAPAAVERIVKAPPPPIHAASMATSPVRDLLELADRPDVISFAGGFPDPALLDVPGIRAAFDTALSGDDAGRNLQYSSTEGNAALRELVAERLSGRGLATTGRSLLITTGSQQALTLVATTLLDTRAVVLVEEPTYLAALQCFHLTGAKVVPVPGDEQGILPDALAAVAGREGPTMLYLVPTFANPTGRTLPARRRREVVEIARRHGFWIVEDEPYAELRYAGSDLDPLAAHPAAEQHTLYLGSFSKIGAPGLRIGWVRAPASLLPSLVVVKQSLDLQTSTVDQAAAAHYLSTGALDAQVTRLRVAFRDRRDAMLGALPTTLPDGSAWTRPEGGMFIWARLPEGVDAGRLLPDALAEKVAFVPGQPFHVTATAPETMRLSFTANTTDAIVTGMTRLASVLRRS</sequence>
<keyword evidence="2" id="KW-0032">Aminotransferase</keyword>
<dbReference type="EMBL" id="AUBJ02000001">
    <property type="protein sequence ID" value="MCP2330575.1"/>
    <property type="molecule type" value="Genomic_DNA"/>
</dbReference>
<dbReference type="Gene3D" id="3.40.640.10">
    <property type="entry name" value="Type I PLP-dependent aspartate aminotransferase-like (Major domain)"/>
    <property type="match status" value="1"/>
</dbReference>
<evidence type="ECO:0000256" key="1">
    <source>
        <dbReference type="ARBA" id="ARBA00001933"/>
    </source>
</evidence>
<keyword evidence="4" id="KW-0663">Pyridoxal phosphate</keyword>
<dbReference type="InterPro" id="IPR004839">
    <property type="entry name" value="Aminotransferase_I/II_large"/>
</dbReference>
<dbReference type="CDD" id="cd00609">
    <property type="entry name" value="AAT_like"/>
    <property type="match status" value="1"/>
</dbReference>
<evidence type="ECO:0000313" key="6">
    <source>
        <dbReference type="EMBL" id="MCP2330575.1"/>
    </source>
</evidence>
<comment type="cofactor">
    <cofactor evidence="1">
        <name>pyridoxal 5'-phosphate</name>
        <dbReference type="ChEBI" id="CHEBI:597326"/>
    </cofactor>
</comment>
<dbReference type="InterPro" id="IPR050859">
    <property type="entry name" value="Class-I_PLP-dep_aminotransf"/>
</dbReference>
<name>A0ABT1JDK0_ACTCY</name>
<keyword evidence="7" id="KW-1185">Reference proteome</keyword>
<proteinExistence type="predicted"/>
<evidence type="ECO:0000256" key="3">
    <source>
        <dbReference type="ARBA" id="ARBA00022679"/>
    </source>
</evidence>
<dbReference type="PANTHER" id="PTHR42790:SF19">
    <property type="entry name" value="KYNURENINE_ALPHA-AMINOADIPATE AMINOTRANSFERASE, MITOCHONDRIAL"/>
    <property type="match status" value="1"/>
</dbReference>
<keyword evidence="3" id="KW-0808">Transferase</keyword>
<evidence type="ECO:0000256" key="4">
    <source>
        <dbReference type="ARBA" id="ARBA00022898"/>
    </source>
</evidence>
<dbReference type="PANTHER" id="PTHR42790">
    <property type="entry name" value="AMINOTRANSFERASE"/>
    <property type="match status" value="1"/>
</dbReference>
<dbReference type="InterPro" id="IPR015422">
    <property type="entry name" value="PyrdxlP-dep_Trfase_small"/>
</dbReference>
<organism evidence="6 7">
    <name type="scientific">Actinoalloteichus caeruleus DSM 43889</name>
    <dbReference type="NCBI Taxonomy" id="1120930"/>
    <lineage>
        <taxon>Bacteria</taxon>
        <taxon>Bacillati</taxon>
        <taxon>Actinomycetota</taxon>
        <taxon>Actinomycetes</taxon>
        <taxon>Pseudonocardiales</taxon>
        <taxon>Pseudonocardiaceae</taxon>
        <taxon>Actinoalloteichus</taxon>
        <taxon>Actinoalloteichus cyanogriseus</taxon>
    </lineage>
</organism>
<reference evidence="6 7" key="1">
    <citation type="submission" date="2022-06" db="EMBL/GenBank/DDBJ databases">
        <title>Genomic Encyclopedia of Type Strains, Phase I: the one thousand microbial genomes (KMG-I) project.</title>
        <authorList>
            <person name="Kyrpides N."/>
        </authorList>
    </citation>
    <scope>NUCLEOTIDE SEQUENCE [LARGE SCALE GENOMIC DNA]</scope>
    <source>
        <strain evidence="6 7">DSM 43889</strain>
    </source>
</reference>
<evidence type="ECO:0000256" key="2">
    <source>
        <dbReference type="ARBA" id="ARBA00022576"/>
    </source>
</evidence>
<accession>A0ABT1JDK0</accession>
<evidence type="ECO:0000313" key="7">
    <source>
        <dbReference type="Proteomes" id="UP000791080"/>
    </source>
</evidence>